<dbReference type="PRINTS" id="PR00895">
    <property type="entry name" value="PENTAXIN"/>
</dbReference>
<dbReference type="PROSITE" id="PS51828">
    <property type="entry name" value="PTX_2"/>
    <property type="match status" value="1"/>
</dbReference>
<evidence type="ECO:0000259" key="10">
    <source>
        <dbReference type="PROSITE" id="PS50026"/>
    </source>
</evidence>
<reference evidence="12 13" key="1">
    <citation type="submission" date="2022-05" db="EMBL/GenBank/DDBJ databases">
        <authorList>
            <consortium name="Genoscope - CEA"/>
            <person name="William W."/>
        </authorList>
    </citation>
    <scope>NUCLEOTIDE SEQUENCE [LARGE SCALE GENOMIC DNA]</scope>
</reference>
<evidence type="ECO:0000259" key="11">
    <source>
        <dbReference type="PROSITE" id="PS51828"/>
    </source>
</evidence>
<accession>A0AAU9VR30</accession>
<evidence type="ECO:0000256" key="3">
    <source>
        <dbReference type="ARBA" id="ARBA00022723"/>
    </source>
</evidence>
<comment type="cofactor">
    <cofactor evidence="1">
        <name>Ca(2+)</name>
        <dbReference type="ChEBI" id="CHEBI:29108"/>
    </cofactor>
</comment>
<comment type="caution">
    <text evidence="12">The sequence shown here is derived from an EMBL/GenBank/DDBJ whole genome shotgun (WGS) entry which is preliminary data.</text>
</comment>
<evidence type="ECO:0000313" key="13">
    <source>
        <dbReference type="Proteomes" id="UP001159428"/>
    </source>
</evidence>
<evidence type="ECO:0000256" key="7">
    <source>
        <dbReference type="ARBA" id="ARBA00023157"/>
    </source>
</evidence>
<dbReference type="Proteomes" id="UP001159428">
    <property type="component" value="Unassembled WGS sequence"/>
</dbReference>
<sequence>MTFFAMGLKNTPLFVFFRGVILLCTVFHAGVESSSLSRSTYFTTLTNKRLKGFVVKRFKSPSQIWCGQSCFKNAWCISTNFKPAPQTSKSDGKGTCELNKHDVIKENAHLQFEAGAIFSTLIKDCRLAARTCLNGGVCFYDKKRQTYSCECKPPWTGETCADLFDCDSHPCKNNGTCTVGVNEYNCSCAPGFYGTQCEKIEGLSCSSAYRMVFGQPSIKSYASITNATSSSLSEFTMCLFVKMKDTSFSSDQCLYSYATIGAPYGNAFYVCLFSPGIRISIHAPGDNDTDARVKINDTMWHHICVTWKNTKGDWQFYLDGQLQSSGTGLKKNHQIPAGGTVVIGQDQDKVGGGFDIEDSFGPGEVTEVNLWSRVLSGDEIAAQKANCDIAQAGLVLSWGQFKGKVTGVKIVEP</sequence>
<name>A0AAU9VR30_9CNID</name>
<dbReference type="Gene3D" id="2.60.120.200">
    <property type="match status" value="1"/>
</dbReference>
<dbReference type="PROSITE" id="PS50026">
    <property type="entry name" value="EGF_3"/>
    <property type="match status" value="2"/>
</dbReference>
<dbReference type="PANTHER" id="PTHR19277">
    <property type="entry name" value="PENTRAXIN"/>
    <property type="match status" value="1"/>
</dbReference>
<protein>
    <submittedName>
        <fullName evidence="12">Uncharacterized protein</fullName>
    </submittedName>
</protein>
<dbReference type="SMART" id="SM00159">
    <property type="entry name" value="PTX"/>
    <property type="match status" value="1"/>
</dbReference>
<dbReference type="GO" id="GO:0005509">
    <property type="term" value="F:calcium ion binding"/>
    <property type="evidence" value="ECO:0007669"/>
    <property type="project" value="InterPro"/>
</dbReference>
<keyword evidence="8" id="KW-0325">Glycoprotein</keyword>
<dbReference type="FunFam" id="2.10.25.10:FF:000434">
    <property type="entry name" value="Predicted protein"/>
    <property type="match status" value="1"/>
</dbReference>
<dbReference type="PANTHER" id="PTHR19277:SF125">
    <property type="entry name" value="B6"/>
    <property type="match status" value="1"/>
</dbReference>
<feature type="domain" description="EGF-like" evidence="10">
    <location>
        <begin position="162"/>
        <end position="198"/>
    </location>
</feature>
<dbReference type="Pfam" id="PF00008">
    <property type="entry name" value="EGF"/>
    <property type="match status" value="2"/>
</dbReference>
<dbReference type="SMART" id="SM00179">
    <property type="entry name" value="EGF_CA"/>
    <property type="match status" value="1"/>
</dbReference>
<evidence type="ECO:0000256" key="8">
    <source>
        <dbReference type="ARBA" id="ARBA00023180"/>
    </source>
</evidence>
<dbReference type="AlphaFoldDB" id="A0AAU9VR30"/>
<dbReference type="InterPro" id="IPR051360">
    <property type="entry name" value="Neuronal_Pentraxin_Related"/>
</dbReference>
<evidence type="ECO:0000256" key="1">
    <source>
        <dbReference type="ARBA" id="ARBA00001913"/>
    </source>
</evidence>
<keyword evidence="3" id="KW-0479">Metal-binding</keyword>
<proteinExistence type="predicted"/>
<keyword evidence="5" id="KW-0677">Repeat</keyword>
<dbReference type="SUPFAM" id="SSF57196">
    <property type="entry name" value="EGF/Laminin"/>
    <property type="match status" value="2"/>
</dbReference>
<dbReference type="InterPro" id="IPR000742">
    <property type="entry name" value="EGF"/>
</dbReference>
<keyword evidence="4" id="KW-0732">Signal</keyword>
<evidence type="ECO:0000256" key="9">
    <source>
        <dbReference type="PROSITE-ProRule" id="PRU00076"/>
    </source>
</evidence>
<dbReference type="Gene3D" id="2.10.25.10">
    <property type="entry name" value="Laminin"/>
    <property type="match status" value="2"/>
</dbReference>
<dbReference type="Pfam" id="PF00354">
    <property type="entry name" value="Pentaxin"/>
    <property type="match status" value="1"/>
</dbReference>
<evidence type="ECO:0000256" key="6">
    <source>
        <dbReference type="ARBA" id="ARBA00022837"/>
    </source>
</evidence>
<evidence type="ECO:0000313" key="12">
    <source>
        <dbReference type="EMBL" id="CAH3037264.1"/>
    </source>
</evidence>
<feature type="disulfide bond" evidence="9">
    <location>
        <begin position="151"/>
        <end position="160"/>
    </location>
</feature>
<feature type="domain" description="Pentraxin (PTX)" evidence="11">
    <location>
        <begin position="207"/>
        <end position="413"/>
    </location>
</feature>
<dbReference type="SUPFAM" id="SSF49899">
    <property type="entry name" value="Concanavalin A-like lectins/glucanases"/>
    <property type="match status" value="1"/>
</dbReference>
<organism evidence="12 13">
    <name type="scientific">Pocillopora meandrina</name>
    <dbReference type="NCBI Taxonomy" id="46732"/>
    <lineage>
        <taxon>Eukaryota</taxon>
        <taxon>Metazoa</taxon>
        <taxon>Cnidaria</taxon>
        <taxon>Anthozoa</taxon>
        <taxon>Hexacorallia</taxon>
        <taxon>Scleractinia</taxon>
        <taxon>Astrocoeniina</taxon>
        <taxon>Pocilloporidae</taxon>
        <taxon>Pocillopora</taxon>
    </lineage>
</organism>
<evidence type="ECO:0000256" key="2">
    <source>
        <dbReference type="ARBA" id="ARBA00022536"/>
    </source>
</evidence>
<dbReference type="EMBL" id="CALNXJ010000004">
    <property type="protein sequence ID" value="CAH3037264.1"/>
    <property type="molecule type" value="Genomic_DNA"/>
</dbReference>
<keyword evidence="6" id="KW-0106">Calcium</keyword>
<dbReference type="PROSITE" id="PS01186">
    <property type="entry name" value="EGF_2"/>
    <property type="match status" value="2"/>
</dbReference>
<keyword evidence="2 9" id="KW-0245">EGF-like domain</keyword>
<dbReference type="InterPro" id="IPR001881">
    <property type="entry name" value="EGF-like_Ca-bd_dom"/>
</dbReference>
<gene>
    <name evidence="12" type="ORF">PMEA_00022044</name>
</gene>
<dbReference type="CDD" id="cd00054">
    <property type="entry name" value="EGF_CA"/>
    <property type="match status" value="1"/>
</dbReference>
<feature type="disulfide bond" evidence="9">
    <location>
        <begin position="188"/>
        <end position="197"/>
    </location>
</feature>
<feature type="domain" description="EGF-like" evidence="10">
    <location>
        <begin position="121"/>
        <end position="161"/>
    </location>
</feature>
<dbReference type="InterPro" id="IPR013320">
    <property type="entry name" value="ConA-like_dom_sf"/>
</dbReference>
<keyword evidence="7 9" id="KW-1015">Disulfide bond</keyword>
<keyword evidence="13" id="KW-1185">Reference proteome</keyword>
<evidence type="ECO:0000256" key="5">
    <source>
        <dbReference type="ARBA" id="ARBA00022737"/>
    </source>
</evidence>
<evidence type="ECO:0000256" key="4">
    <source>
        <dbReference type="ARBA" id="ARBA00022729"/>
    </source>
</evidence>
<feature type="disulfide bond" evidence="9">
    <location>
        <begin position="132"/>
        <end position="149"/>
    </location>
</feature>
<dbReference type="SMART" id="SM00181">
    <property type="entry name" value="EGF"/>
    <property type="match status" value="2"/>
</dbReference>
<dbReference type="PROSITE" id="PS00022">
    <property type="entry name" value="EGF_1"/>
    <property type="match status" value="2"/>
</dbReference>
<comment type="caution">
    <text evidence="9">Lacks conserved residue(s) required for the propagation of feature annotation.</text>
</comment>
<dbReference type="InterPro" id="IPR001759">
    <property type="entry name" value="PTX_dom"/>
</dbReference>